<protein>
    <submittedName>
        <fullName evidence="2">Uncharacterized protein</fullName>
    </submittedName>
</protein>
<feature type="compositionally biased region" description="Polar residues" evidence="1">
    <location>
        <begin position="26"/>
        <end position="36"/>
    </location>
</feature>
<feature type="region of interest" description="Disordered" evidence="1">
    <location>
        <begin position="25"/>
        <end position="80"/>
    </location>
</feature>
<gene>
    <name evidence="2" type="ORF">OUZ56_007195</name>
</gene>
<evidence type="ECO:0000256" key="1">
    <source>
        <dbReference type="SAM" id="MobiDB-lite"/>
    </source>
</evidence>
<dbReference type="Proteomes" id="UP001234178">
    <property type="component" value="Unassembled WGS sequence"/>
</dbReference>
<reference evidence="2 3" key="1">
    <citation type="journal article" date="2023" name="Nucleic Acids Res.">
        <title>The hologenome of Daphnia magna reveals possible DNA methylation and microbiome-mediated evolution of the host genome.</title>
        <authorList>
            <person name="Chaturvedi A."/>
            <person name="Li X."/>
            <person name="Dhandapani V."/>
            <person name="Marshall H."/>
            <person name="Kissane S."/>
            <person name="Cuenca-Cambronero M."/>
            <person name="Asole G."/>
            <person name="Calvet F."/>
            <person name="Ruiz-Romero M."/>
            <person name="Marangio P."/>
            <person name="Guigo R."/>
            <person name="Rago D."/>
            <person name="Mirbahai L."/>
            <person name="Eastwood N."/>
            <person name="Colbourne J.K."/>
            <person name="Zhou J."/>
            <person name="Mallon E."/>
            <person name="Orsini L."/>
        </authorList>
    </citation>
    <scope>NUCLEOTIDE SEQUENCE [LARGE SCALE GENOMIC DNA]</scope>
    <source>
        <strain evidence="2">LRV0_1</strain>
    </source>
</reference>
<dbReference type="EMBL" id="JAOYFB010000001">
    <property type="protein sequence ID" value="KAK4005486.1"/>
    <property type="molecule type" value="Genomic_DNA"/>
</dbReference>
<evidence type="ECO:0000313" key="2">
    <source>
        <dbReference type="EMBL" id="KAK4005486.1"/>
    </source>
</evidence>
<name>A0ABQ9YY10_9CRUS</name>
<comment type="caution">
    <text evidence="2">The sequence shown here is derived from an EMBL/GenBank/DDBJ whole genome shotgun (WGS) entry which is preliminary data.</text>
</comment>
<keyword evidence="3" id="KW-1185">Reference proteome</keyword>
<evidence type="ECO:0000313" key="3">
    <source>
        <dbReference type="Proteomes" id="UP001234178"/>
    </source>
</evidence>
<accession>A0ABQ9YY10</accession>
<organism evidence="2 3">
    <name type="scientific">Daphnia magna</name>
    <dbReference type="NCBI Taxonomy" id="35525"/>
    <lineage>
        <taxon>Eukaryota</taxon>
        <taxon>Metazoa</taxon>
        <taxon>Ecdysozoa</taxon>
        <taxon>Arthropoda</taxon>
        <taxon>Crustacea</taxon>
        <taxon>Branchiopoda</taxon>
        <taxon>Diplostraca</taxon>
        <taxon>Cladocera</taxon>
        <taxon>Anomopoda</taxon>
        <taxon>Daphniidae</taxon>
        <taxon>Daphnia</taxon>
    </lineage>
</organism>
<feature type="compositionally biased region" description="Polar residues" evidence="1">
    <location>
        <begin position="54"/>
        <end position="69"/>
    </location>
</feature>
<sequence>MKREGTIPSDHWKSQLIMELPIENTMAKQKNNQQGKALNKTKPVPNPAKRSKRASATQISPNQQTSSDANFGGVSEITTM</sequence>
<proteinExistence type="predicted"/>